<dbReference type="GO" id="GO:0000976">
    <property type="term" value="F:transcription cis-regulatory region binding"/>
    <property type="evidence" value="ECO:0007669"/>
    <property type="project" value="TreeGrafter"/>
</dbReference>
<evidence type="ECO:0000256" key="8">
    <source>
        <dbReference type="PIRSR" id="PIRSR602481-2"/>
    </source>
</evidence>
<evidence type="ECO:0000313" key="9">
    <source>
        <dbReference type="EMBL" id="HJD52985.1"/>
    </source>
</evidence>
<reference evidence="9" key="2">
    <citation type="submission" date="2021-04" db="EMBL/GenBank/DDBJ databases">
        <authorList>
            <person name="Gilroy R."/>
        </authorList>
    </citation>
    <scope>NUCLEOTIDE SEQUENCE</scope>
    <source>
        <strain evidence="9">MalCec1-1739</strain>
    </source>
</reference>
<feature type="binding site" evidence="7">
    <location>
        <position position="131"/>
    </location>
    <ligand>
        <name>Zn(2+)</name>
        <dbReference type="ChEBI" id="CHEBI:29105"/>
    </ligand>
</feature>
<evidence type="ECO:0000313" key="10">
    <source>
        <dbReference type="Proteomes" id="UP000787625"/>
    </source>
</evidence>
<evidence type="ECO:0000256" key="2">
    <source>
        <dbReference type="ARBA" id="ARBA00022491"/>
    </source>
</evidence>
<dbReference type="Gene3D" id="1.10.10.10">
    <property type="entry name" value="Winged helix-like DNA-binding domain superfamily/Winged helix DNA-binding domain"/>
    <property type="match status" value="1"/>
</dbReference>
<dbReference type="PANTHER" id="PTHR33202:SF8">
    <property type="entry name" value="PEROXIDE-RESPONSIVE REPRESSOR PERR"/>
    <property type="match status" value="1"/>
</dbReference>
<dbReference type="EMBL" id="DWUP01000095">
    <property type="protein sequence ID" value="HJD52985.1"/>
    <property type="molecule type" value="Genomic_DNA"/>
</dbReference>
<name>A0A9D2ZU47_9BACT</name>
<evidence type="ECO:0000256" key="3">
    <source>
        <dbReference type="ARBA" id="ARBA00022833"/>
    </source>
</evidence>
<comment type="cofactor">
    <cofactor evidence="7">
        <name>Zn(2+)</name>
        <dbReference type="ChEBI" id="CHEBI:29105"/>
    </cofactor>
    <text evidence="7">Binds 1 zinc ion per subunit.</text>
</comment>
<dbReference type="CDD" id="cd07153">
    <property type="entry name" value="Fur_like"/>
    <property type="match status" value="1"/>
</dbReference>
<dbReference type="Gene3D" id="3.30.1490.190">
    <property type="match status" value="1"/>
</dbReference>
<dbReference type="GO" id="GO:0003700">
    <property type="term" value="F:DNA-binding transcription factor activity"/>
    <property type="evidence" value="ECO:0007669"/>
    <property type="project" value="InterPro"/>
</dbReference>
<dbReference type="InterPro" id="IPR036388">
    <property type="entry name" value="WH-like_DNA-bd_sf"/>
</dbReference>
<keyword evidence="2" id="KW-0678">Repressor</keyword>
<dbReference type="InterPro" id="IPR043135">
    <property type="entry name" value="Fur_C"/>
</dbReference>
<dbReference type="PANTHER" id="PTHR33202">
    <property type="entry name" value="ZINC UPTAKE REGULATION PROTEIN"/>
    <property type="match status" value="1"/>
</dbReference>
<accession>A0A9D2ZU47</accession>
<dbReference type="InterPro" id="IPR036390">
    <property type="entry name" value="WH_DNA-bd_sf"/>
</dbReference>
<evidence type="ECO:0000256" key="5">
    <source>
        <dbReference type="ARBA" id="ARBA00023125"/>
    </source>
</evidence>
<keyword evidence="5" id="KW-0238">DNA-binding</keyword>
<dbReference type="Proteomes" id="UP000787625">
    <property type="component" value="Unassembled WGS sequence"/>
</dbReference>
<reference evidence="9" key="1">
    <citation type="journal article" date="2021" name="PeerJ">
        <title>Extensive microbial diversity within the chicken gut microbiome revealed by metagenomics and culture.</title>
        <authorList>
            <person name="Gilroy R."/>
            <person name="Ravi A."/>
            <person name="Getino M."/>
            <person name="Pursley I."/>
            <person name="Horton D.L."/>
            <person name="Alikhan N.F."/>
            <person name="Baker D."/>
            <person name="Gharbi K."/>
            <person name="Hall N."/>
            <person name="Watson M."/>
            <person name="Adriaenssens E.M."/>
            <person name="Foster-Nyarko E."/>
            <person name="Jarju S."/>
            <person name="Secka A."/>
            <person name="Antonio M."/>
            <person name="Oren A."/>
            <person name="Chaudhuri R.R."/>
            <person name="La Ragione R."/>
            <person name="Hildebrand F."/>
            <person name="Pallen M.J."/>
        </authorList>
    </citation>
    <scope>NUCLEOTIDE SEQUENCE</scope>
    <source>
        <strain evidence="9">MalCec1-1739</strain>
    </source>
</reference>
<dbReference type="InterPro" id="IPR002481">
    <property type="entry name" value="FUR"/>
</dbReference>
<dbReference type="SUPFAM" id="SSF46785">
    <property type="entry name" value="Winged helix' DNA-binding domain"/>
    <property type="match status" value="1"/>
</dbReference>
<protein>
    <submittedName>
        <fullName evidence="9">Transcriptional repressor</fullName>
    </submittedName>
</protein>
<evidence type="ECO:0000256" key="6">
    <source>
        <dbReference type="ARBA" id="ARBA00023163"/>
    </source>
</evidence>
<keyword evidence="8" id="KW-0408">Iron</keyword>
<keyword evidence="7" id="KW-0479">Metal-binding</keyword>
<proteinExistence type="inferred from homology"/>
<gene>
    <name evidence="9" type="ORF">IAA93_04595</name>
</gene>
<evidence type="ECO:0000256" key="7">
    <source>
        <dbReference type="PIRSR" id="PIRSR602481-1"/>
    </source>
</evidence>
<comment type="similarity">
    <text evidence="1">Belongs to the Fur family.</text>
</comment>
<comment type="cofactor">
    <cofactor evidence="8">
        <name>Mn(2+)</name>
        <dbReference type="ChEBI" id="CHEBI:29035"/>
    </cofactor>
    <cofactor evidence="8">
        <name>Fe(2+)</name>
        <dbReference type="ChEBI" id="CHEBI:29033"/>
    </cofactor>
    <text evidence="8">Binds 1 Mn(2+) or Fe(2+) ion per subunit.</text>
</comment>
<keyword evidence="6" id="KW-0804">Transcription</keyword>
<feature type="binding site" evidence="7">
    <location>
        <position position="92"/>
    </location>
    <ligand>
        <name>Zn(2+)</name>
        <dbReference type="ChEBI" id="CHEBI:29105"/>
    </ligand>
</feature>
<keyword evidence="3 7" id="KW-0862">Zinc</keyword>
<evidence type="ECO:0000256" key="4">
    <source>
        <dbReference type="ARBA" id="ARBA00023015"/>
    </source>
</evidence>
<feature type="binding site" evidence="7">
    <location>
        <position position="95"/>
    </location>
    <ligand>
        <name>Zn(2+)</name>
        <dbReference type="ChEBI" id="CHEBI:29105"/>
    </ligand>
</feature>
<dbReference type="Pfam" id="PF01475">
    <property type="entry name" value="FUR"/>
    <property type="match status" value="1"/>
</dbReference>
<evidence type="ECO:0000256" key="1">
    <source>
        <dbReference type="ARBA" id="ARBA00007957"/>
    </source>
</evidence>
<feature type="binding site" evidence="8">
    <location>
        <position position="106"/>
    </location>
    <ligand>
        <name>Fe cation</name>
        <dbReference type="ChEBI" id="CHEBI:24875"/>
    </ligand>
</feature>
<keyword evidence="4" id="KW-0805">Transcription regulation</keyword>
<dbReference type="GO" id="GO:0008270">
    <property type="term" value="F:zinc ion binding"/>
    <property type="evidence" value="ECO:0007669"/>
    <property type="project" value="TreeGrafter"/>
</dbReference>
<dbReference type="AlphaFoldDB" id="A0A9D2ZU47"/>
<dbReference type="GO" id="GO:0045892">
    <property type="term" value="P:negative regulation of DNA-templated transcription"/>
    <property type="evidence" value="ECO:0007669"/>
    <property type="project" value="TreeGrafter"/>
</dbReference>
<sequence>MNESAYDILTHHNIKPSPQRLAIMEYLMSSCTHPTIDEMYTFLVRQLPTLSKTTIYNTLRTFVDNGAAQMLTINEKTTCYDADTEPHAHFICERCNKVIDLYHGTEDIIPKCDTMHGHLIKSVQVYYKGICKDCKQQIN</sequence>
<organism evidence="9 10">
    <name type="scientific">Candidatus Avibacteroides avistercoris</name>
    <dbReference type="NCBI Taxonomy" id="2840690"/>
    <lineage>
        <taxon>Bacteria</taxon>
        <taxon>Pseudomonadati</taxon>
        <taxon>Bacteroidota</taxon>
        <taxon>Bacteroidia</taxon>
        <taxon>Bacteroidales</taxon>
        <taxon>Bacteroidaceae</taxon>
        <taxon>Bacteroidaceae incertae sedis</taxon>
        <taxon>Candidatus Avibacteroides</taxon>
    </lineage>
</organism>
<feature type="binding site" evidence="7">
    <location>
        <position position="134"/>
    </location>
    <ligand>
        <name>Zn(2+)</name>
        <dbReference type="ChEBI" id="CHEBI:29105"/>
    </ligand>
</feature>
<dbReference type="GO" id="GO:1900376">
    <property type="term" value="P:regulation of secondary metabolite biosynthetic process"/>
    <property type="evidence" value="ECO:0007669"/>
    <property type="project" value="TreeGrafter"/>
</dbReference>
<comment type="caution">
    <text evidence="9">The sequence shown here is derived from an EMBL/GenBank/DDBJ whole genome shotgun (WGS) entry which is preliminary data.</text>
</comment>